<sequence length="47" mass="5305">MQKVGGFVKGLGDKKQDSGYRLARAIIRAEPPDHPFIVLLFLHMPTR</sequence>
<gene>
    <name evidence="1" type="ORF">ACFFMS_06700</name>
</gene>
<name>A0ABV5WCU4_9BACI</name>
<dbReference type="Proteomes" id="UP001589609">
    <property type="component" value="Unassembled WGS sequence"/>
</dbReference>
<protein>
    <submittedName>
        <fullName evidence="1">Uncharacterized protein</fullName>
    </submittedName>
</protein>
<accession>A0ABV5WCU4</accession>
<proteinExistence type="predicted"/>
<evidence type="ECO:0000313" key="2">
    <source>
        <dbReference type="Proteomes" id="UP001589609"/>
    </source>
</evidence>
<organism evidence="1 2">
    <name type="scientific">Ectobacillus funiculus</name>
    <dbReference type="NCBI Taxonomy" id="137993"/>
    <lineage>
        <taxon>Bacteria</taxon>
        <taxon>Bacillati</taxon>
        <taxon>Bacillota</taxon>
        <taxon>Bacilli</taxon>
        <taxon>Bacillales</taxon>
        <taxon>Bacillaceae</taxon>
        <taxon>Ectobacillus</taxon>
    </lineage>
</organism>
<comment type="caution">
    <text evidence="1">The sequence shown here is derived from an EMBL/GenBank/DDBJ whole genome shotgun (WGS) entry which is preliminary data.</text>
</comment>
<evidence type="ECO:0000313" key="1">
    <source>
        <dbReference type="EMBL" id="MFB9758210.1"/>
    </source>
</evidence>
<keyword evidence="2" id="KW-1185">Reference proteome</keyword>
<reference evidence="1 2" key="1">
    <citation type="submission" date="2024-09" db="EMBL/GenBank/DDBJ databases">
        <authorList>
            <person name="Sun Q."/>
            <person name="Mori K."/>
        </authorList>
    </citation>
    <scope>NUCLEOTIDE SEQUENCE [LARGE SCALE GENOMIC DNA]</scope>
    <source>
        <strain evidence="1 2">JCM 11201</strain>
    </source>
</reference>
<dbReference type="EMBL" id="JBHMAF010000022">
    <property type="protein sequence ID" value="MFB9758210.1"/>
    <property type="molecule type" value="Genomic_DNA"/>
</dbReference>